<evidence type="ECO:0000313" key="7">
    <source>
        <dbReference type="Proteomes" id="UP000787322"/>
    </source>
</evidence>
<evidence type="ECO:0000256" key="4">
    <source>
        <dbReference type="ARBA" id="ARBA00022840"/>
    </source>
</evidence>
<dbReference type="Gene3D" id="3.40.50.300">
    <property type="entry name" value="P-loop containing nucleotide triphosphate hydrolases"/>
    <property type="match status" value="2"/>
</dbReference>
<dbReference type="GO" id="GO:0005524">
    <property type="term" value="F:ATP binding"/>
    <property type="evidence" value="ECO:0007669"/>
    <property type="project" value="UniProtKB-KW"/>
</dbReference>
<comment type="caution">
    <text evidence="6">The sequence shown here is derived from an EMBL/GenBank/DDBJ whole genome shotgun (WGS) entry which is preliminary data.</text>
</comment>
<dbReference type="NCBIfam" id="NF010167">
    <property type="entry name" value="PRK13648.1"/>
    <property type="match status" value="2"/>
</dbReference>
<feature type="domain" description="ABC transporter" evidence="5">
    <location>
        <begin position="326"/>
        <end position="553"/>
    </location>
</feature>
<feature type="domain" description="ABC transporter" evidence="5">
    <location>
        <begin position="2"/>
        <end position="260"/>
    </location>
</feature>
<comment type="similarity">
    <text evidence="1">Belongs to the ABC transporter superfamily.</text>
</comment>
<dbReference type="Pfam" id="PF00005">
    <property type="entry name" value="ABC_tran"/>
    <property type="match status" value="2"/>
</dbReference>
<reference evidence="6" key="1">
    <citation type="submission" date="2020-04" db="EMBL/GenBank/DDBJ databases">
        <title>Deep metagenomics examines the oral microbiome during advanced dental caries in children, revealing novel taxa and co-occurrences with host molecules.</title>
        <authorList>
            <person name="Baker J.L."/>
            <person name="Morton J.T."/>
            <person name="Dinis M."/>
            <person name="Alvarez R."/>
            <person name="Tran N.C."/>
            <person name="Knight R."/>
            <person name="Edlund A."/>
        </authorList>
    </citation>
    <scope>NUCLEOTIDE SEQUENCE</scope>
    <source>
        <strain evidence="6">JCVI_3_bin.11</strain>
    </source>
</reference>
<sequence>MIEFKNVSFAYGTSAAAQSMTDSASEDASGATESQSLHPMALTLDNVSFTLKPGSRTVVLGHNGSGKSTLANLCNASLFPLSGEVLVDGTSTAGVPSTQISSVVGMVRQDPTAQLVCATVFDEVAFGPANLGLPKEEIVSRVTQTLELCGISDLIDVPTHTLSGGQQQLVSIAAALSVHPRYLVLDEAFAQLDTRFRNHLSKLVNTLVTNGMGMLEISHSFESLPGADQVLVLEKGQIVWSGTPTEFLLDANAIANAGFDDALTATAHIAAQAGYKFDVPFNVSEFVAFLVQNNLAFDALDTLVYQRALEVVRANNYDGIQAFGEAHELAICGVSHAFDKPVLHDVTLSSTGELLVMVGASGSGKTTCARIAAGLIEANTGHATIDARLVCPGDVGMCFQRPQDQLFAQSVAEDIAFGPTNKGFSRDDVEALVAYAAARVGLDQQVMDASPLTLSGGQARRAALAGTLACATYAVVFDEATSGLDGEARPQVLHLARELANEGKAVLAITHDVSEWLPFADRVVFLEKGRVVADVNVQEAQTTPEIYEAAQLDCPLFVSVLHELLEACYV</sequence>
<dbReference type="GO" id="GO:0042626">
    <property type="term" value="F:ATPase-coupled transmembrane transporter activity"/>
    <property type="evidence" value="ECO:0007669"/>
    <property type="project" value="TreeGrafter"/>
</dbReference>
<dbReference type="PANTHER" id="PTHR43553:SF24">
    <property type="entry name" value="ENERGY-COUPLING FACTOR TRANSPORTER ATP-BINDING PROTEIN ECFA1"/>
    <property type="match status" value="1"/>
</dbReference>
<evidence type="ECO:0000256" key="2">
    <source>
        <dbReference type="ARBA" id="ARBA00022448"/>
    </source>
</evidence>
<keyword evidence="4 6" id="KW-0067">ATP-binding</keyword>
<dbReference type="InterPro" id="IPR015856">
    <property type="entry name" value="ABC_transpr_CbiO/EcfA_su"/>
</dbReference>
<name>A0A9D5X575_9ACTN</name>
<dbReference type="PROSITE" id="PS50893">
    <property type="entry name" value="ABC_TRANSPORTER_2"/>
    <property type="match status" value="2"/>
</dbReference>
<dbReference type="InterPro" id="IPR003439">
    <property type="entry name" value="ABC_transporter-like_ATP-bd"/>
</dbReference>
<dbReference type="Proteomes" id="UP000787322">
    <property type="component" value="Unassembled WGS sequence"/>
</dbReference>
<dbReference type="InterPro" id="IPR050095">
    <property type="entry name" value="ECF_ABC_transporter_ATP-bd"/>
</dbReference>
<dbReference type="EMBL" id="JABZGU010000073">
    <property type="protein sequence ID" value="MBF4802937.1"/>
    <property type="molecule type" value="Genomic_DNA"/>
</dbReference>
<protein>
    <submittedName>
        <fullName evidence="6">ATP-binding cassette domain-containing protein</fullName>
    </submittedName>
</protein>
<evidence type="ECO:0000259" key="5">
    <source>
        <dbReference type="PROSITE" id="PS50893"/>
    </source>
</evidence>
<gene>
    <name evidence="6" type="ORF">HXK24_03830</name>
</gene>
<keyword evidence="3" id="KW-0547">Nucleotide-binding</keyword>
<dbReference type="GO" id="GO:0016887">
    <property type="term" value="F:ATP hydrolysis activity"/>
    <property type="evidence" value="ECO:0007669"/>
    <property type="project" value="InterPro"/>
</dbReference>
<dbReference type="SUPFAM" id="SSF52540">
    <property type="entry name" value="P-loop containing nucleoside triphosphate hydrolases"/>
    <property type="match status" value="2"/>
</dbReference>
<evidence type="ECO:0000256" key="1">
    <source>
        <dbReference type="ARBA" id="ARBA00005417"/>
    </source>
</evidence>
<dbReference type="PROSITE" id="PS00211">
    <property type="entry name" value="ABC_TRANSPORTER_1"/>
    <property type="match status" value="2"/>
</dbReference>
<evidence type="ECO:0000256" key="3">
    <source>
        <dbReference type="ARBA" id="ARBA00022741"/>
    </source>
</evidence>
<dbReference type="InterPro" id="IPR017871">
    <property type="entry name" value="ABC_transporter-like_CS"/>
</dbReference>
<evidence type="ECO:0000313" key="6">
    <source>
        <dbReference type="EMBL" id="MBF4802937.1"/>
    </source>
</evidence>
<dbReference type="InterPro" id="IPR027417">
    <property type="entry name" value="P-loop_NTPase"/>
</dbReference>
<dbReference type="AlphaFoldDB" id="A0A9D5X575"/>
<proteinExistence type="inferred from homology"/>
<dbReference type="GO" id="GO:0043190">
    <property type="term" value="C:ATP-binding cassette (ABC) transporter complex"/>
    <property type="evidence" value="ECO:0007669"/>
    <property type="project" value="TreeGrafter"/>
</dbReference>
<accession>A0A9D5X575</accession>
<organism evidence="6 7">
    <name type="scientific">Lancefieldella parvula</name>
    <dbReference type="NCBI Taxonomy" id="1382"/>
    <lineage>
        <taxon>Bacteria</taxon>
        <taxon>Bacillati</taxon>
        <taxon>Actinomycetota</taxon>
        <taxon>Coriobacteriia</taxon>
        <taxon>Coriobacteriales</taxon>
        <taxon>Atopobiaceae</taxon>
        <taxon>Lancefieldella</taxon>
    </lineage>
</organism>
<dbReference type="PANTHER" id="PTHR43553">
    <property type="entry name" value="HEAVY METAL TRANSPORTER"/>
    <property type="match status" value="1"/>
</dbReference>
<dbReference type="SMART" id="SM00382">
    <property type="entry name" value="AAA"/>
    <property type="match status" value="2"/>
</dbReference>
<keyword evidence="2" id="KW-0813">Transport</keyword>
<dbReference type="CDD" id="cd03225">
    <property type="entry name" value="ABC_cobalt_CbiO_domain1"/>
    <property type="match status" value="2"/>
</dbReference>
<dbReference type="InterPro" id="IPR003593">
    <property type="entry name" value="AAA+_ATPase"/>
</dbReference>